<dbReference type="Proteomes" id="UP000663207">
    <property type="component" value="Chromosome"/>
</dbReference>
<dbReference type="InterPro" id="IPR012338">
    <property type="entry name" value="Beta-lactam/transpept-like"/>
</dbReference>
<keyword evidence="2" id="KW-1185">Reference proteome</keyword>
<dbReference type="EMBL" id="CP071502">
    <property type="protein sequence ID" value="QSX36363.1"/>
    <property type="molecule type" value="Genomic_DNA"/>
</dbReference>
<accession>A0ABX7QXW2</accession>
<name>A0ABX7QXW2_9GAMM</name>
<sequence length="71" mass="8138">MQLGQAPREVSHSGYVPGYMTTAIYYPDSQLQLVVLENSAWDLKDPQWTFALHDVLHQWLQNLAQNGPLKK</sequence>
<evidence type="ECO:0000313" key="1">
    <source>
        <dbReference type="EMBL" id="QSX36363.1"/>
    </source>
</evidence>
<reference evidence="1 2" key="1">
    <citation type="submission" date="2021-03" db="EMBL/GenBank/DDBJ databases">
        <title>Novel species identification of genus Shewanella.</title>
        <authorList>
            <person name="Liu G."/>
            <person name="Zhang Q."/>
        </authorList>
    </citation>
    <scope>NUCLEOTIDE SEQUENCE [LARGE SCALE GENOMIC DNA]</scope>
    <source>
        <strain evidence="1 2">FJAT-52962</strain>
    </source>
</reference>
<evidence type="ECO:0000313" key="2">
    <source>
        <dbReference type="Proteomes" id="UP000663207"/>
    </source>
</evidence>
<evidence type="ECO:0008006" key="3">
    <source>
        <dbReference type="Google" id="ProtNLM"/>
    </source>
</evidence>
<proteinExistence type="predicted"/>
<protein>
    <recommendedName>
        <fullName evidence="3">Beta-lactamase</fullName>
    </recommendedName>
</protein>
<organism evidence="1 2">
    <name type="scientific">Shewanella sedimentimangrovi</name>
    <dbReference type="NCBI Taxonomy" id="2814293"/>
    <lineage>
        <taxon>Bacteria</taxon>
        <taxon>Pseudomonadati</taxon>
        <taxon>Pseudomonadota</taxon>
        <taxon>Gammaproteobacteria</taxon>
        <taxon>Alteromonadales</taxon>
        <taxon>Shewanellaceae</taxon>
        <taxon>Shewanella</taxon>
    </lineage>
</organism>
<dbReference type="RefSeq" id="WP_207379743.1">
    <property type="nucleotide sequence ID" value="NZ_CP071502.1"/>
</dbReference>
<gene>
    <name evidence="1" type="ORF">JYB85_13790</name>
</gene>
<dbReference type="SUPFAM" id="SSF56601">
    <property type="entry name" value="beta-lactamase/transpeptidase-like"/>
    <property type="match status" value="1"/>
</dbReference>